<dbReference type="InterPro" id="IPR006860">
    <property type="entry name" value="FecR"/>
</dbReference>
<dbReference type="FunFam" id="2.60.120.1440:FF:000001">
    <property type="entry name" value="Putative anti-sigma factor"/>
    <property type="match status" value="1"/>
</dbReference>
<protein>
    <submittedName>
        <fullName evidence="4">FecR domain-containing protein</fullName>
    </submittedName>
</protein>
<proteinExistence type="predicted"/>
<dbReference type="Gene3D" id="3.55.50.30">
    <property type="match status" value="1"/>
</dbReference>
<dbReference type="PANTHER" id="PTHR30273:SF2">
    <property type="entry name" value="PROTEIN FECR"/>
    <property type="match status" value="1"/>
</dbReference>
<gene>
    <name evidence="4" type="ORF">OU798_12565</name>
</gene>
<sequence length="352" mass="39814">MNIEILIKYLNNKCSTAELNEVISWAKEQDLDEDEQNQIIAAWKNTSEKDEVDDYRLSLIFDKIQQKTSSDNSKIIQDGELNPKRAKFLAVLTKVAAVLLIPVLLLFSYTLSERSKIASDYEDIVIDSLEIVAPWGSRTVVQLSDGSVIHLNSGSKIKYPQAFTSDKREVLLNGEAFFEVAHNAQMPFIVKTGDVHVTALGTSFNVFAYSDAKFIETTLVDGKVLLENTPDYKKIGVMTPGEHMKYNKKEGTAISSMGKVEKYISWIEGKIIFEDTPITEVAERLSRMFNVDIVVSDAIKNYNYTVTIIDEPLYQILDLMALATPIKYTVFKRKKNADGIYSKQKIILNKRK</sequence>
<reference evidence="4" key="1">
    <citation type="submission" date="2022-11" db="EMBL/GenBank/DDBJ databases">
        <title>Marilongibacter aestuarii gen. nov., sp. nov., isolated from tidal flat sediment.</title>
        <authorList>
            <person name="Jiayan W."/>
        </authorList>
    </citation>
    <scope>NUCLEOTIDE SEQUENCE</scope>
    <source>
        <strain evidence="4">Z1-6</strain>
    </source>
</reference>
<dbReference type="Proteomes" id="UP001145087">
    <property type="component" value="Unassembled WGS sequence"/>
</dbReference>
<accession>A0A9X3J681</accession>
<dbReference type="PIRSF" id="PIRSF018266">
    <property type="entry name" value="FecR"/>
    <property type="match status" value="1"/>
</dbReference>
<dbReference type="AlphaFoldDB" id="A0A9X3J681"/>
<keyword evidence="1" id="KW-0812">Transmembrane</keyword>
<dbReference type="Pfam" id="PF04773">
    <property type="entry name" value="FecR"/>
    <property type="match status" value="1"/>
</dbReference>
<evidence type="ECO:0000259" key="3">
    <source>
        <dbReference type="Pfam" id="PF16344"/>
    </source>
</evidence>
<evidence type="ECO:0000313" key="4">
    <source>
        <dbReference type="EMBL" id="MCY1721183.1"/>
    </source>
</evidence>
<feature type="domain" description="Protein FecR C-terminal" evidence="3">
    <location>
        <begin position="270"/>
        <end position="332"/>
    </location>
</feature>
<keyword evidence="5" id="KW-1185">Reference proteome</keyword>
<dbReference type="Gene3D" id="2.60.120.1440">
    <property type="match status" value="1"/>
</dbReference>
<dbReference type="EMBL" id="JAPOHD010000027">
    <property type="protein sequence ID" value="MCY1721183.1"/>
    <property type="molecule type" value="Genomic_DNA"/>
</dbReference>
<dbReference type="GO" id="GO:0016989">
    <property type="term" value="F:sigma factor antagonist activity"/>
    <property type="evidence" value="ECO:0007669"/>
    <property type="project" value="TreeGrafter"/>
</dbReference>
<evidence type="ECO:0000256" key="1">
    <source>
        <dbReference type="SAM" id="Phobius"/>
    </source>
</evidence>
<dbReference type="RefSeq" id="WP_343333515.1">
    <property type="nucleotide sequence ID" value="NZ_JAPOHD010000027.1"/>
</dbReference>
<feature type="domain" description="FecR protein" evidence="2">
    <location>
        <begin position="135"/>
        <end position="224"/>
    </location>
</feature>
<name>A0A9X3J681_9BACT</name>
<keyword evidence="1" id="KW-0472">Membrane</keyword>
<evidence type="ECO:0000313" key="5">
    <source>
        <dbReference type="Proteomes" id="UP001145087"/>
    </source>
</evidence>
<evidence type="ECO:0000259" key="2">
    <source>
        <dbReference type="Pfam" id="PF04773"/>
    </source>
</evidence>
<dbReference type="Pfam" id="PF16344">
    <property type="entry name" value="FecR_C"/>
    <property type="match status" value="1"/>
</dbReference>
<feature type="transmembrane region" description="Helical" evidence="1">
    <location>
        <begin position="88"/>
        <end position="109"/>
    </location>
</feature>
<dbReference type="PANTHER" id="PTHR30273">
    <property type="entry name" value="PERIPLASMIC SIGNAL SENSOR AND SIGMA FACTOR ACTIVATOR FECR-RELATED"/>
    <property type="match status" value="1"/>
</dbReference>
<comment type="caution">
    <text evidence="4">The sequence shown here is derived from an EMBL/GenBank/DDBJ whole genome shotgun (WGS) entry which is preliminary data.</text>
</comment>
<dbReference type="InterPro" id="IPR032508">
    <property type="entry name" value="FecR_C"/>
</dbReference>
<dbReference type="InterPro" id="IPR012373">
    <property type="entry name" value="Ferrdict_sens_TM"/>
</dbReference>
<organism evidence="4 5">
    <name type="scientific">Draconibacterium aestuarii</name>
    <dbReference type="NCBI Taxonomy" id="2998507"/>
    <lineage>
        <taxon>Bacteria</taxon>
        <taxon>Pseudomonadati</taxon>
        <taxon>Bacteroidota</taxon>
        <taxon>Bacteroidia</taxon>
        <taxon>Marinilabiliales</taxon>
        <taxon>Prolixibacteraceae</taxon>
        <taxon>Draconibacterium</taxon>
    </lineage>
</organism>
<keyword evidence="1" id="KW-1133">Transmembrane helix</keyword>